<reference evidence="2 3" key="1">
    <citation type="submission" date="2019-11" db="EMBL/GenBank/DDBJ databases">
        <title>Whole-genome sequence of a Rhodoblastus acidophilus DSM 142.</title>
        <authorList>
            <person name="Kyndt J.A."/>
            <person name="Meyer T.E."/>
        </authorList>
    </citation>
    <scope>NUCLEOTIDE SEQUENCE [LARGE SCALE GENOMIC DNA]</scope>
    <source>
        <strain evidence="2 3">DSM 142</strain>
    </source>
</reference>
<gene>
    <name evidence="2" type="ORF">GJ654_16075</name>
</gene>
<dbReference type="AlphaFoldDB" id="A0A6N8DTI5"/>
<feature type="domain" description="Glucuronosyltransferase GumK N-terminal" evidence="1">
    <location>
        <begin position="19"/>
        <end position="185"/>
    </location>
</feature>
<keyword evidence="2" id="KW-0808">Transferase</keyword>
<accession>A0A6N8DTI5</accession>
<dbReference type="OrthoDB" id="495599at2"/>
<evidence type="ECO:0000313" key="3">
    <source>
        <dbReference type="Proteomes" id="UP000439113"/>
    </source>
</evidence>
<dbReference type="SUPFAM" id="SSF53756">
    <property type="entry name" value="UDP-Glycosyltransferase/glycogen phosphorylase"/>
    <property type="match status" value="1"/>
</dbReference>
<organism evidence="2 3">
    <name type="scientific">Rhodoblastus acidophilus</name>
    <name type="common">Rhodopseudomonas acidophila</name>
    <dbReference type="NCBI Taxonomy" id="1074"/>
    <lineage>
        <taxon>Bacteria</taxon>
        <taxon>Pseudomonadati</taxon>
        <taxon>Pseudomonadota</taxon>
        <taxon>Alphaproteobacteria</taxon>
        <taxon>Hyphomicrobiales</taxon>
        <taxon>Rhodoblastaceae</taxon>
        <taxon>Rhodoblastus</taxon>
    </lineage>
</organism>
<evidence type="ECO:0000259" key="1">
    <source>
        <dbReference type="Pfam" id="PF22059"/>
    </source>
</evidence>
<dbReference type="Pfam" id="PF22059">
    <property type="entry name" value="GumK_N"/>
    <property type="match status" value="1"/>
</dbReference>
<comment type="caution">
    <text evidence="2">The sequence shown here is derived from an EMBL/GenBank/DDBJ whole genome shotgun (WGS) entry which is preliminary data.</text>
</comment>
<evidence type="ECO:0000313" key="2">
    <source>
        <dbReference type="EMBL" id="MTV32503.1"/>
    </source>
</evidence>
<protein>
    <submittedName>
        <fullName evidence="2">Glycosyltransferase family 1 protein</fullName>
    </submittedName>
</protein>
<proteinExistence type="predicted"/>
<name>A0A6N8DTI5_RHOAC</name>
<dbReference type="Gene3D" id="3.40.50.2000">
    <property type="entry name" value="Glycogen Phosphorylase B"/>
    <property type="match status" value="1"/>
</dbReference>
<dbReference type="RefSeq" id="WP_155447192.1">
    <property type="nucleotide sequence ID" value="NZ_JAOQNR010000017.1"/>
</dbReference>
<dbReference type="Proteomes" id="UP000439113">
    <property type="component" value="Unassembled WGS sequence"/>
</dbReference>
<sequence>MIVLFRRPNEMHAKKNFLIISAHDFRSRRKANMHFIANELAKRGTTRFFSTRFSEITRFRPDPRHDLYDRANRVETVNDVDCYLWKTPVHAFNTRLKALRPVENLFFRIYQSAAPEILKTWIEEATTIIFESGYAIIFFDLVKQLNPDSQTIYIASDAMKTINAASYPDEVLQNVAPQLTSIAVPSRLLRDEFPGNARVFYAPHGIDPSIKDQADPNPYTAELNAVSVGSMLFDRELIRSAADQMPDVTFHVIGSGDKWLTDRPGNVVVYDEMPHRETLRYIKHATFGIAPYRGEAPFYLADTSMKLMQYELFGLPTICPETVVGDNPMRVGYDASDRDSVKRAMLAAMAMPHATKRQFLTWTDVADRILAPDLFEDTKLVA</sequence>
<dbReference type="GO" id="GO:0016740">
    <property type="term" value="F:transferase activity"/>
    <property type="evidence" value="ECO:0007669"/>
    <property type="project" value="UniProtKB-KW"/>
</dbReference>
<dbReference type="EMBL" id="WNKS01000017">
    <property type="protein sequence ID" value="MTV32503.1"/>
    <property type="molecule type" value="Genomic_DNA"/>
</dbReference>
<dbReference type="Gene3D" id="3.40.50.11010">
    <property type="match status" value="1"/>
</dbReference>
<dbReference type="InterPro" id="IPR054299">
    <property type="entry name" value="GumK_N"/>
</dbReference>